<dbReference type="SUPFAM" id="SSF55486">
    <property type="entry name" value="Metalloproteases ('zincins'), catalytic domain"/>
    <property type="match status" value="1"/>
</dbReference>
<dbReference type="Gene3D" id="3.40.390.30">
    <property type="entry name" value="Metalloproteases ('zincins'), catalytic domain"/>
    <property type="match status" value="1"/>
</dbReference>
<comment type="function">
    <text evidence="7">Single strand-specific metallo-endoribonuclease involved in late-stage 70S ribosome quality control and in maturation of the 3' terminus of the 16S rRNA.</text>
</comment>
<dbReference type="GO" id="GO:0008270">
    <property type="term" value="F:zinc ion binding"/>
    <property type="evidence" value="ECO:0007669"/>
    <property type="project" value="UniProtKB-UniRule"/>
</dbReference>
<evidence type="ECO:0000256" key="6">
    <source>
        <dbReference type="ARBA" id="ARBA00022833"/>
    </source>
</evidence>
<dbReference type="OrthoDB" id="9807740at2"/>
<dbReference type="InterPro" id="IPR020549">
    <property type="entry name" value="YbeY_CS"/>
</dbReference>
<comment type="subcellular location">
    <subcellularLocation>
        <location evidence="7">Cytoplasm</location>
    </subcellularLocation>
</comment>
<accession>A0A0N7GS29</accession>
<comment type="similarity">
    <text evidence="1 7">Belongs to the endoribonuclease YbeY family.</text>
</comment>
<protein>
    <recommendedName>
        <fullName evidence="7">Endoribonuclease YbeY</fullName>
        <ecNumber evidence="7">3.1.-.-</ecNumber>
    </recommendedName>
</protein>
<dbReference type="EC" id="3.1.-.-" evidence="7"/>
<reference evidence="8 9" key="1">
    <citation type="journal article" date="2015" name="Genome Announc.">
        <title>Complete Genome Sequence of Polypropylene Glycol- and Polyethylene Glycol-Degrading Sphingopyxis macrogoltabida Strain EY-1.</title>
        <authorList>
            <person name="Ohtsubo Y."/>
            <person name="Nagata Y."/>
            <person name="Numata M."/>
            <person name="Tsuchikane K."/>
            <person name="Hosoyama A."/>
            <person name="Yamazoe A."/>
            <person name="Tsuda M."/>
            <person name="Fujita N."/>
            <person name="Kawai F."/>
        </authorList>
    </citation>
    <scope>NUCLEOTIDE SEQUENCE [LARGE SCALE GENOMIC DNA]</scope>
    <source>
        <strain evidence="8 9">EY-1</strain>
    </source>
</reference>
<organism evidence="8 9">
    <name type="scientific">Sphingopyxis macrogoltabida</name>
    <name type="common">Sphingomonas macrogoltabidus</name>
    <dbReference type="NCBI Taxonomy" id="33050"/>
    <lineage>
        <taxon>Bacteria</taxon>
        <taxon>Pseudomonadati</taxon>
        <taxon>Pseudomonadota</taxon>
        <taxon>Alphaproteobacteria</taxon>
        <taxon>Sphingomonadales</taxon>
        <taxon>Sphingomonadaceae</taxon>
        <taxon>Sphingopyxis</taxon>
    </lineage>
</organism>
<keyword evidence="2 7" id="KW-0540">Nuclease</keyword>
<dbReference type="Pfam" id="PF02130">
    <property type="entry name" value="YbeY"/>
    <property type="match status" value="1"/>
</dbReference>
<comment type="cofactor">
    <cofactor evidence="7">
        <name>Zn(2+)</name>
        <dbReference type="ChEBI" id="CHEBI:29105"/>
    </cofactor>
    <text evidence="7">Binds 1 zinc ion.</text>
</comment>
<keyword evidence="6 7" id="KW-0862">Zinc</keyword>
<dbReference type="PROSITE" id="PS01306">
    <property type="entry name" value="UPF0054"/>
    <property type="match status" value="1"/>
</dbReference>
<evidence type="ECO:0000256" key="1">
    <source>
        <dbReference type="ARBA" id="ARBA00010875"/>
    </source>
</evidence>
<dbReference type="InterPro" id="IPR023091">
    <property type="entry name" value="MetalPrtase_cat_dom_sf_prd"/>
</dbReference>
<keyword evidence="7" id="KW-0690">Ribosome biogenesis</keyword>
<keyword evidence="5 7" id="KW-0378">Hydrolase</keyword>
<evidence type="ECO:0000256" key="3">
    <source>
        <dbReference type="ARBA" id="ARBA00022723"/>
    </source>
</evidence>
<name>A0A0N7GS29_SPHMC</name>
<dbReference type="AlphaFoldDB" id="A0A0N7GS29"/>
<dbReference type="NCBIfam" id="TIGR00043">
    <property type="entry name" value="rRNA maturation RNase YbeY"/>
    <property type="match status" value="1"/>
</dbReference>
<dbReference type="GO" id="GO:0006364">
    <property type="term" value="P:rRNA processing"/>
    <property type="evidence" value="ECO:0007669"/>
    <property type="project" value="UniProtKB-UniRule"/>
</dbReference>
<dbReference type="HAMAP" id="MF_00009">
    <property type="entry name" value="Endoribonucl_YbeY"/>
    <property type="match status" value="1"/>
</dbReference>
<dbReference type="PATRIC" id="fig|33050.5.peg.835"/>
<dbReference type="PANTHER" id="PTHR46986">
    <property type="entry name" value="ENDORIBONUCLEASE YBEY, CHLOROPLASTIC"/>
    <property type="match status" value="1"/>
</dbReference>
<evidence type="ECO:0000256" key="5">
    <source>
        <dbReference type="ARBA" id="ARBA00022801"/>
    </source>
</evidence>
<evidence type="ECO:0000313" key="8">
    <source>
        <dbReference type="EMBL" id="ALH79563.1"/>
    </source>
</evidence>
<evidence type="ECO:0000256" key="4">
    <source>
        <dbReference type="ARBA" id="ARBA00022759"/>
    </source>
</evidence>
<dbReference type="RefSeq" id="WP_054587003.1">
    <property type="nucleotide sequence ID" value="NZ_CP012700.1"/>
</dbReference>
<feature type="binding site" evidence="7">
    <location>
        <position position="138"/>
    </location>
    <ligand>
        <name>Zn(2+)</name>
        <dbReference type="ChEBI" id="CHEBI:29105"/>
        <note>catalytic</note>
    </ligand>
</feature>
<keyword evidence="7" id="KW-0698">rRNA processing</keyword>
<feature type="binding site" evidence="7">
    <location>
        <position position="132"/>
    </location>
    <ligand>
        <name>Zn(2+)</name>
        <dbReference type="ChEBI" id="CHEBI:29105"/>
        <note>catalytic</note>
    </ligand>
</feature>
<keyword evidence="7" id="KW-0963">Cytoplasm</keyword>
<proteinExistence type="inferred from homology"/>
<dbReference type="Proteomes" id="UP000058074">
    <property type="component" value="Chromosome"/>
</dbReference>
<sequence>MLSVETHAATPWPDALDWEVRAGEAAAAALALTPYASLVNAAPLVEISVRLTDDSEVHALNRDFRGKDKPTNVLSFPQVQDDLLEGLANSDDGEILLGDIVLARETCAREAEEKGIPLVDHATHLIVHGTLHLVGYDHMDDTSAAAMEALEVKALASLGIANPYAEQD</sequence>
<dbReference type="EMBL" id="CP012700">
    <property type="protein sequence ID" value="ALH79563.1"/>
    <property type="molecule type" value="Genomic_DNA"/>
</dbReference>
<dbReference type="KEGG" id="smag:AN936_04030"/>
<dbReference type="GO" id="GO:0004222">
    <property type="term" value="F:metalloendopeptidase activity"/>
    <property type="evidence" value="ECO:0007669"/>
    <property type="project" value="InterPro"/>
</dbReference>
<keyword evidence="4 7" id="KW-0255">Endonuclease</keyword>
<evidence type="ECO:0000256" key="7">
    <source>
        <dbReference type="HAMAP-Rule" id="MF_00009"/>
    </source>
</evidence>
<gene>
    <name evidence="7" type="primary">ybeY</name>
    <name evidence="8" type="ORF">AN936_04030</name>
</gene>
<dbReference type="InterPro" id="IPR002036">
    <property type="entry name" value="YbeY"/>
</dbReference>
<feature type="binding site" evidence="7">
    <location>
        <position position="128"/>
    </location>
    <ligand>
        <name>Zn(2+)</name>
        <dbReference type="ChEBI" id="CHEBI:29105"/>
        <note>catalytic</note>
    </ligand>
</feature>
<dbReference type="PANTHER" id="PTHR46986:SF1">
    <property type="entry name" value="ENDORIBONUCLEASE YBEY, CHLOROPLASTIC"/>
    <property type="match status" value="1"/>
</dbReference>
<keyword evidence="3 7" id="KW-0479">Metal-binding</keyword>
<dbReference type="GO" id="GO:0004521">
    <property type="term" value="F:RNA endonuclease activity"/>
    <property type="evidence" value="ECO:0007669"/>
    <property type="project" value="UniProtKB-UniRule"/>
</dbReference>
<evidence type="ECO:0000256" key="2">
    <source>
        <dbReference type="ARBA" id="ARBA00022722"/>
    </source>
</evidence>
<dbReference type="GO" id="GO:0005737">
    <property type="term" value="C:cytoplasm"/>
    <property type="evidence" value="ECO:0007669"/>
    <property type="project" value="UniProtKB-SubCell"/>
</dbReference>
<evidence type="ECO:0000313" key="9">
    <source>
        <dbReference type="Proteomes" id="UP000058074"/>
    </source>
</evidence>